<proteinExistence type="predicted"/>
<dbReference type="GeneID" id="71986625"/>
<dbReference type="EMBL" id="CP090168">
    <property type="protein sequence ID" value="UJO18866.1"/>
    <property type="molecule type" value="Genomic_DNA"/>
</dbReference>
<dbReference type="Proteomes" id="UP000756132">
    <property type="component" value="Chromosome 6"/>
</dbReference>
<evidence type="ECO:0000313" key="1">
    <source>
        <dbReference type="EMBL" id="UJO18866.1"/>
    </source>
</evidence>
<organism evidence="1 2">
    <name type="scientific">Passalora fulva</name>
    <name type="common">Tomato leaf mold</name>
    <name type="synonym">Cladosporium fulvum</name>
    <dbReference type="NCBI Taxonomy" id="5499"/>
    <lineage>
        <taxon>Eukaryota</taxon>
        <taxon>Fungi</taxon>
        <taxon>Dikarya</taxon>
        <taxon>Ascomycota</taxon>
        <taxon>Pezizomycotina</taxon>
        <taxon>Dothideomycetes</taxon>
        <taxon>Dothideomycetidae</taxon>
        <taxon>Mycosphaerellales</taxon>
        <taxon>Mycosphaerellaceae</taxon>
        <taxon>Fulvia</taxon>
    </lineage>
</organism>
<name>A0A9Q8UQN6_PASFU</name>
<dbReference type="OrthoDB" id="3646601at2759"/>
<keyword evidence="2" id="KW-1185">Reference proteome</keyword>
<reference evidence="1" key="1">
    <citation type="submission" date="2021-12" db="EMBL/GenBank/DDBJ databases">
        <authorList>
            <person name="Zaccaron A."/>
            <person name="Stergiopoulos I."/>
        </authorList>
    </citation>
    <scope>NUCLEOTIDE SEQUENCE</scope>
    <source>
        <strain evidence="1">Race5_Kim</strain>
    </source>
</reference>
<sequence length="198" mass="21928">MSAAGKTPDADHSKQPKRSLLDLPLEIWSKIGKLVINDLEPLDTRQLVKRWMATTRDGIAADLVLARQPPTTCTCRALRAELLPFYYRTKCRISVRANSDMPAYADRPAWNRLGRKLQRGVILHAAGAWLGAIGSVNRGHVRGITYENWKLDEGQSTGAVEGRKLAEVPLRLEMVESAGGAGSKGYGPEMRRRVVLLE</sequence>
<dbReference type="AlphaFoldDB" id="A0A9Q8UQN6"/>
<protein>
    <recommendedName>
        <fullName evidence="3">F-box domain-containing protein</fullName>
    </recommendedName>
</protein>
<reference evidence="1" key="2">
    <citation type="journal article" date="2022" name="Microb. Genom.">
        <title>A chromosome-scale genome assembly of the tomato pathogen Cladosporium fulvum reveals a compartmentalized genome architecture and the presence of a dispensable chromosome.</title>
        <authorList>
            <person name="Zaccaron A.Z."/>
            <person name="Chen L.H."/>
            <person name="Samaras A."/>
            <person name="Stergiopoulos I."/>
        </authorList>
    </citation>
    <scope>NUCLEOTIDE SEQUENCE</scope>
    <source>
        <strain evidence="1">Race5_Kim</strain>
    </source>
</reference>
<evidence type="ECO:0008006" key="3">
    <source>
        <dbReference type="Google" id="ProtNLM"/>
    </source>
</evidence>
<accession>A0A9Q8UQN6</accession>
<dbReference type="KEGG" id="ffu:CLAFUR5_06747"/>
<evidence type="ECO:0000313" key="2">
    <source>
        <dbReference type="Proteomes" id="UP000756132"/>
    </source>
</evidence>
<gene>
    <name evidence="1" type="ORF">CLAFUR5_06747</name>
</gene>
<dbReference type="RefSeq" id="XP_047763232.1">
    <property type="nucleotide sequence ID" value="XM_047905895.1"/>
</dbReference>